<dbReference type="PANTHER" id="PTHR35004">
    <property type="entry name" value="TRANSPOSASE RV3428C-RELATED"/>
    <property type="match status" value="1"/>
</dbReference>
<dbReference type="PANTHER" id="PTHR35004:SF6">
    <property type="entry name" value="TRANSPOSASE"/>
    <property type="match status" value="1"/>
</dbReference>
<name>A0A9X7J3X7_9FIRM</name>
<proteinExistence type="predicted"/>
<evidence type="ECO:0000313" key="2">
    <source>
        <dbReference type="EMBL" id="PRR72742.1"/>
    </source>
</evidence>
<dbReference type="InterPro" id="IPR036397">
    <property type="entry name" value="RNaseH_sf"/>
</dbReference>
<comment type="caution">
    <text evidence="2">The sequence shown here is derived from an EMBL/GenBank/DDBJ whole genome shotgun (WGS) entry which is preliminary data.</text>
</comment>
<dbReference type="InterPro" id="IPR001584">
    <property type="entry name" value="Integrase_cat-core"/>
</dbReference>
<feature type="domain" description="Integrase catalytic" evidence="1">
    <location>
        <begin position="156"/>
        <end position="324"/>
    </location>
</feature>
<dbReference type="SUPFAM" id="SSF46689">
    <property type="entry name" value="Homeodomain-like"/>
    <property type="match status" value="1"/>
</dbReference>
<dbReference type="InterPro" id="IPR009057">
    <property type="entry name" value="Homeodomain-like_sf"/>
</dbReference>
<dbReference type="GO" id="GO:0003676">
    <property type="term" value="F:nucleic acid binding"/>
    <property type="evidence" value="ECO:0007669"/>
    <property type="project" value="InterPro"/>
</dbReference>
<reference evidence="2 3" key="1">
    <citation type="submission" date="2018-03" db="EMBL/GenBank/DDBJ databases">
        <title>Genome sequence of Moorella stamsii DSM 26217.</title>
        <authorList>
            <person name="Poehlein A."/>
            <person name="Daniel R."/>
        </authorList>
    </citation>
    <scope>NUCLEOTIDE SEQUENCE [LARGE SCALE GENOMIC DNA]</scope>
    <source>
        <strain evidence="3">DSM 26217</strain>
    </source>
</reference>
<dbReference type="EMBL" id="PVXL01000044">
    <property type="protein sequence ID" value="PRR72742.1"/>
    <property type="molecule type" value="Genomic_DNA"/>
</dbReference>
<dbReference type="AlphaFoldDB" id="A0A9X7J3X7"/>
<dbReference type="Pfam" id="PF00665">
    <property type="entry name" value="rve"/>
    <property type="match status" value="1"/>
</dbReference>
<dbReference type="SUPFAM" id="SSF53098">
    <property type="entry name" value="Ribonuclease H-like"/>
    <property type="match status" value="1"/>
</dbReference>
<keyword evidence="3" id="KW-1185">Reference proteome</keyword>
<evidence type="ECO:0000259" key="1">
    <source>
        <dbReference type="PROSITE" id="PS50994"/>
    </source>
</evidence>
<dbReference type="Proteomes" id="UP000239430">
    <property type="component" value="Unassembled WGS sequence"/>
</dbReference>
<sequence length="376" mass="43487">MLSAQDREEIALKKFALIAPVLNGQVPNQKEYFKDLASKPIVMPHYGIKRYSPKSFSWWLYLYRCHGLEGLKPGYRSDRGKSRRITDEMALQIAAKRAEKPRLNGIMLYDELVKEGIFTPNKVSLSTFYRYLTQHPDLAAPPAAEVGAEAKEIKRFAHQWVNELWQGDIMYGPYLKVGRGKRQTYLIAFIDDASRLILHAQFFWEQNYTAVRATLKEAILKRGVPKMIYTDNGKVYRSGQLAVVCASLGCSLLHAEPFAPYARGKIERFFRTVRTRFLPRLDLEKIKSLEELNLAFWQWLEEDYQRKIHSSLGLSPLDFFLPQTERVRIFPDPTLLDEYFLLRVMRKVNLDATFSLDNILYETEPQLAWPAPGGAV</sequence>
<gene>
    <name evidence="2" type="ORF">MOST_16360</name>
</gene>
<organism evidence="2 3">
    <name type="scientific">Neomoorella stamsii</name>
    <dbReference type="NCBI Taxonomy" id="1266720"/>
    <lineage>
        <taxon>Bacteria</taxon>
        <taxon>Bacillati</taxon>
        <taxon>Bacillota</taxon>
        <taxon>Clostridia</taxon>
        <taxon>Neomoorellales</taxon>
        <taxon>Neomoorellaceae</taxon>
        <taxon>Neomoorella</taxon>
    </lineage>
</organism>
<dbReference type="Gene3D" id="3.30.420.10">
    <property type="entry name" value="Ribonuclease H-like superfamily/Ribonuclease H"/>
    <property type="match status" value="1"/>
</dbReference>
<dbReference type="PROSITE" id="PS50994">
    <property type="entry name" value="INTEGRASE"/>
    <property type="match status" value="1"/>
</dbReference>
<dbReference type="GO" id="GO:0015074">
    <property type="term" value="P:DNA integration"/>
    <property type="evidence" value="ECO:0007669"/>
    <property type="project" value="InterPro"/>
</dbReference>
<protein>
    <submittedName>
        <fullName evidence="2">Integrase core domain protein</fullName>
    </submittedName>
</protein>
<dbReference type="InterPro" id="IPR012337">
    <property type="entry name" value="RNaseH-like_sf"/>
</dbReference>
<accession>A0A9X7J3X7</accession>
<evidence type="ECO:0000313" key="3">
    <source>
        <dbReference type="Proteomes" id="UP000239430"/>
    </source>
</evidence>